<evidence type="ECO:0000259" key="2">
    <source>
        <dbReference type="PROSITE" id="PS50118"/>
    </source>
</evidence>
<keyword evidence="3" id="KW-1185">Reference proteome</keyword>
<dbReference type="SMART" id="SM00398">
    <property type="entry name" value="HMG"/>
    <property type="match status" value="3"/>
</dbReference>
<proteinExistence type="predicted"/>
<dbReference type="Proteomes" id="UP000887566">
    <property type="component" value="Unplaced"/>
</dbReference>
<dbReference type="WBParaSite" id="PSAMB.scaffold1823size27586.g15169.t1">
    <property type="protein sequence ID" value="PSAMB.scaffold1823size27586.g15169.t1"/>
    <property type="gene ID" value="PSAMB.scaffold1823size27586.g15169"/>
</dbReference>
<keyword evidence="1" id="KW-0539">Nucleus</keyword>
<protein>
    <submittedName>
        <fullName evidence="4">HMG box domain-containing protein</fullName>
    </submittedName>
</protein>
<evidence type="ECO:0000256" key="1">
    <source>
        <dbReference type="PROSITE-ProRule" id="PRU00267"/>
    </source>
</evidence>
<dbReference type="PROSITE" id="PS50118">
    <property type="entry name" value="HMG_BOX_2"/>
    <property type="match status" value="1"/>
</dbReference>
<reference evidence="4" key="1">
    <citation type="submission" date="2022-11" db="UniProtKB">
        <authorList>
            <consortium name="WormBaseParasite"/>
        </authorList>
    </citation>
    <scope>IDENTIFICATION</scope>
</reference>
<dbReference type="GO" id="GO:0005634">
    <property type="term" value="C:nucleus"/>
    <property type="evidence" value="ECO:0007669"/>
    <property type="project" value="UniProtKB-UniRule"/>
</dbReference>
<keyword evidence="1" id="KW-0238">DNA-binding</keyword>
<organism evidence="3 4">
    <name type="scientific">Plectus sambesii</name>
    <dbReference type="NCBI Taxonomy" id="2011161"/>
    <lineage>
        <taxon>Eukaryota</taxon>
        <taxon>Metazoa</taxon>
        <taxon>Ecdysozoa</taxon>
        <taxon>Nematoda</taxon>
        <taxon>Chromadorea</taxon>
        <taxon>Plectida</taxon>
        <taxon>Plectina</taxon>
        <taxon>Plectoidea</taxon>
        <taxon>Plectidae</taxon>
        <taxon>Plectus</taxon>
    </lineage>
</organism>
<evidence type="ECO:0000313" key="4">
    <source>
        <dbReference type="WBParaSite" id="PSAMB.scaffold1823size27586.g15169.t1"/>
    </source>
</evidence>
<dbReference type="InterPro" id="IPR036910">
    <property type="entry name" value="HMG_box_dom_sf"/>
</dbReference>
<feature type="domain" description="HMG box" evidence="2">
    <location>
        <begin position="254"/>
        <end position="320"/>
    </location>
</feature>
<dbReference type="GO" id="GO:0003677">
    <property type="term" value="F:DNA binding"/>
    <property type="evidence" value="ECO:0007669"/>
    <property type="project" value="UniProtKB-UniRule"/>
</dbReference>
<feature type="DNA-binding region" description="HMG box" evidence="1">
    <location>
        <begin position="254"/>
        <end position="320"/>
    </location>
</feature>
<accession>A0A914VDL9</accession>
<dbReference type="SUPFAM" id="SSF47095">
    <property type="entry name" value="HMG-box"/>
    <property type="match status" value="3"/>
</dbReference>
<evidence type="ECO:0000313" key="3">
    <source>
        <dbReference type="Proteomes" id="UP000887566"/>
    </source>
</evidence>
<dbReference type="InterPro" id="IPR009071">
    <property type="entry name" value="HMG_box_dom"/>
</dbReference>
<dbReference type="AlphaFoldDB" id="A0A914VDL9"/>
<dbReference type="Gene3D" id="1.10.30.10">
    <property type="entry name" value="High mobility group box domain"/>
    <property type="match status" value="1"/>
</dbReference>
<sequence length="383" mass="44526">MLKVLTRVALSSMKPSTSRYLYGSHQLIGIQIQWCSSSSVKDSPTASKSHIKSQDKLNVEESVATKLSHPPTRPKSALQQFIDDNSTIGWQYMAAWHKLQYEEKLKYMKKYAVEMEIYYAKVRKWYKKICEQGGQELLLSAERSEVAESLGKPPVNPKGFARFMQDYCEKHQILYGHSAAAVDAWQNLTTEEKAKYFCDESEEEQQARLEREYIWKNHMIAEGHRVLIYLKPSDDPRKESRSIQHKVGLKFGKPKRPLNAKARFSLEFRENCPDDVKHMKNAWKTGKEAWEALSEEEKLKYFKQYEQELSIYEEQMDAWEEKMICEGYDDLFTAEHARQLAVVGNINKYVLQLSPCPEQVVLFLSSTASNTRLDRLKVETARP</sequence>
<name>A0A914VDL9_9BILA</name>